<dbReference type="GO" id="GO:0030130">
    <property type="term" value="C:clathrin coat of trans-Golgi network vesicle"/>
    <property type="evidence" value="ECO:0007669"/>
    <property type="project" value="TreeGrafter"/>
</dbReference>
<dbReference type="Pfam" id="PF25999">
    <property type="entry name" value="SYNRG_C"/>
    <property type="match status" value="1"/>
</dbReference>
<dbReference type="Pfam" id="PF12763">
    <property type="entry name" value="EH"/>
    <property type="match status" value="1"/>
</dbReference>
<dbReference type="PROSITE" id="PS50031">
    <property type="entry name" value="EH"/>
    <property type="match status" value="1"/>
</dbReference>
<protein>
    <submittedName>
        <fullName evidence="3">Synergin gamma</fullName>
    </submittedName>
</protein>
<dbReference type="Gene3D" id="1.10.238.10">
    <property type="entry name" value="EF-hand"/>
    <property type="match status" value="1"/>
</dbReference>
<sequence length="543" mass="62140">MDKFNDTKSFASSSKKNSNEQSFDADSMINNIISQDTFVINKDHQLYSNLPKWMIPKSGYVHPLYEQIWQYVKSDRRDRTCDTHLVSQLLMTSGLPVDVLGGLWSMANVGVEGSLSQQELYIILALITLVQNGYSVSNVSLLQHIHKPIIPQLNYTIIEKKYNISTVKSNFEHKPQLTNKASCIQKINDEHQNSYAKNFEQPNCNIISPEEYDPLAVTFIEPKNQMSKIISPLSTNPEPKSLDFTPVNDSFEAFDDEFSDFQCAQFTITDSKNNQEFTDFQSAFDTLSFKEGSKINEKTAEVLNGTSTNNVVSSLLENQQNMITNQDDILDKYEVFRTLAAENDNVENIINKNNQNDILEVKSVESINENVQNDVYDDEFGDFLCVEEVLNNKPDIEIDWKNVQVQCINKCLEFLQEGFTTFSSISDEKVLMEVINHNKGINYMTQLNLISQICQRILKNCYCPSLEDRLNDVMTKLKTYFNNSTYKSTNNTEVLDSTKDSIPCYLCKCNCSTDYTEYMLNTYHSSCINLLINFVQTSHLSVK</sequence>
<dbReference type="InterPro" id="IPR000261">
    <property type="entry name" value="EH_dom"/>
</dbReference>
<feature type="region of interest" description="Disordered" evidence="1">
    <location>
        <begin position="1"/>
        <end position="22"/>
    </location>
</feature>
<proteinExistence type="predicted"/>
<dbReference type="PANTHER" id="PTHR15463">
    <property type="entry name" value="AP1 GAMMA SUBUNIT BINDING PROTEIN 1"/>
    <property type="match status" value="1"/>
</dbReference>
<evidence type="ECO:0000259" key="2">
    <source>
        <dbReference type="PROSITE" id="PS50031"/>
    </source>
</evidence>
<dbReference type="EMBL" id="GGMR01018167">
    <property type="protein sequence ID" value="MBY30786.1"/>
    <property type="molecule type" value="Transcribed_RNA"/>
</dbReference>
<reference evidence="3" key="1">
    <citation type="submission" date="2018-04" db="EMBL/GenBank/DDBJ databases">
        <title>Transcriptome of Schizaphis graminum biotype I.</title>
        <authorList>
            <person name="Scully E.D."/>
            <person name="Geib S.M."/>
            <person name="Palmer N.A."/>
            <person name="Koch K."/>
            <person name="Bradshaw J."/>
            <person name="Heng-Moss T."/>
            <person name="Sarath G."/>
        </authorList>
    </citation>
    <scope>NUCLEOTIDE SEQUENCE</scope>
</reference>
<accession>A0A2S2PPK9</accession>
<dbReference type="InterPro" id="IPR039656">
    <property type="entry name" value="SYNRG"/>
</dbReference>
<organism evidence="3">
    <name type="scientific">Schizaphis graminum</name>
    <name type="common">Green bug aphid</name>
    <dbReference type="NCBI Taxonomy" id="13262"/>
    <lineage>
        <taxon>Eukaryota</taxon>
        <taxon>Metazoa</taxon>
        <taxon>Ecdysozoa</taxon>
        <taxon>Arthropoda</taxon>
        <taxon>Hexapoda</taxon>
        <taxon>Insecta</taxon>
        <taxon>Pterygota</taxon>
        <taxon>Neoptera</taxon>
        <taxon>Paraneoptera</taxon>
        <taxon>Hemiptera</taxon>
        <taxon>Sternorrhyncha</taxon>
        <taxon>Aphidomorpha</taxon>
        <taxon>Aphidoidea</taxon>
        <taxon>Aphididae</taxon>
        <taxon>Aphidini</taxon>
        <taxon>Schizaphis</taxon>
    </lineage>
</organism>
<dbReference type="SUPFAM" id="SSF47473">
    <property type="entry name" value="EF-hand"/>
    <property type="match status" value="1"/>
</dbReference>
<gene>
    <name evidence="3" type="primary">SYNRG</name>
    <name evidence="3" type="ORF">g.32255</name>
</gene>
<name>A0A2S2PPK9_SCHGA</name>
<feature type="domain" description="EH" evidence="2">
    <location>
        <begin position="65"/>
        <end position="133"/>
    </location>
</feature>
<evidence type="ECO:0000256" key="1">
    <source>
        <dbReference type="SAM" id="MobiDB-lite"/>
    </source>
</evidence>
<dbReference type="PANTHER" id="PTHR15463:SF2">
    <property type="entry name" value="SYNERGIN GAMMA"/>
    <property type="match status" value="1"/>
</dbReference>
<dbReference type="AlphaFoldDB" id="A0A2S2PPK9"/>
<evidence type="ECO:0000313" key="3">
    <source>
        <dbReference type="EMBL" id="MBY30786.1"/>
    </source>
</evidence>
<dbReference type="InterPro" id="IPR011992">
    <property type="entry name" value="EF-hand-dom_pair"/>
</dbReference>
<dbReference type="InterPro" id="IPR059024">
    <property type="entry name" value="SYNRG_C"/>
</dbReference>